<dbReference type="Pfam" id="PF13432">
    <property type="entry name" value="TPR_16"/>
    <property type="match status" value="1"/>
</dbReference>
<dbReference type="SUPFAM" id="SSF81901">
    <property type="entry name" value="HCP-like"/>
    <property type="match status" value="1"/>
</dbReference>
<evidence type="ECO:0000256" key="3">
    <source>
        <dbReference type="PROSITE-ProRule" id="PRU00339"/>
    </source>
</evidence>
<comment type="caution">
    <text evidence="4">The sequence shown here is derived from an EMBL/GenBank/DDBJ whole genome shotgun (WGS) entry which is preliminary data.</text>
</comment>
<organism evidence="4 5">
    <name type="scientific">Patiriisocius marinus</name>
    <dbReference type="NCBI Taxonomy" id="1397112"/>
    <lineage>
        <taxon>Bacteria</taxon>
        <taxon>Pseudomonadati</taxon>
        <taxon>Bacteroidota</taxon>
        <taxon>Flavobacteriia</taxon>
        <taxon>Flavobacteriales</taxon>
        <taxon>Flavobacteriaceae</taxon>
        <taxon>Patiriisocius</taxon>
    </lineage>
</organism>
<dbReference type="Proteomes" id="UP000326509">
    <property type="component" value="Unassembled WGS sequence"/>
</dbReference>
<dbReference type="PROSITE" id="PS50005">
    <property type="entry name" value="TPR"/>
    <property type="match status" value="1"/>
</dbReference>
<feature type="repeat" description="TPR" evidence="3">
    <location>
        <begin position="291"/>
        <end position="324"/>
    </location>
</feature>
<dbReference type="RefSeq" id="WP_151674915.1">
    <property type="nucleotide sequence ID" value="NZ_BKCG01000008.1"/>
</dbReference>
<dbReference type="OrthoDB" id="1149028at2"/>
<keyword evidence="2 3" id="KW-0802">TPR repeat</keyword>
<dbReference type="AlphaFoldDB" id="A0A5J4IRI1"/>
<dbReference type="EMBL" id="BKCG01000008">
    <property type="protein sequence ID" value="GER60479.1"/>
    <property type="molecule type" value="Genomic_DNA"/>
</dbReference>
<dbReference type="SMART" id="SM00028">
    <property type="entry name" value="TPR"/>
    <property type="match status" value="2"/>
</dbReference>
<accession>A0A5J4IRI1</accession>
<dbReference type="InterPro" id="IPR052346">
    <property type="entry name" value="O-mannosyl-transferase_TMTC"/>
</dbReference>
<proteinExistence type="predicted"/>
<protein>
    <submittedName>
        <fullName evidence="4">Uncharacterized protein</fullName>
    </submittedName>
</protein>
<reference evidence="4 5" key="1">
    <citation type="submission" date="2019-08" db="EMBL/GenBank/DDBJ databases">
        <title>Draft genome sequence of Ulvibacter marinus type strain NBRC 109484.</title>
        <authorList>
            <person name="Kawano K."/>
            <person name="Ushijima N."/>
            <person name="Kihara M."/>
            <person name="Itoh H."/>
        </authorList>
    </citation>
    <scope>NUCLEOTIDE SEQUENCE [LARGE SCALE GENOMIC DNA]</scope>
    <source>
        <strain evidence="4 5">NBRC 109484</strain>
    </source>
</reference>
<dbReference type="SUPFAM" id="SSF48452">
    <property type="entry name" value="TPR-like"/>
    <property type="match status" value="1"/>
</dbReference>
<dbReference type="InterPro" id="IPR019734">
    <property type="entry name" value="TPR_rpt"/>
</dbReference>
<dbReference type="PANTHER" id="PTHR44227">
    <property type="match status" value="1"/>
</dbReference>
<name>A0A5J4IRI1_9FLAO</name>
<dbReference type="Gene3D" id="1.25.40.10">
    <property type="entry name" value="Tetratricopeptide repeat domain"/>
    <property type="match status" value="1"/>
</dbReference>
<evidence type="ECO:0000313" key="5">
    <source>
        <dbReference type="Proteomes" id="UP000326509"/>
    </source>
</evidence>
<keyword evidence="5" id="KW-1185">Reference proteome</keyword>
<sequence>MKKQFILAGALLIAAASFGQKKELKKAQKAFAKKDVAEALIQIDAAEKLMGSADDDLKVDFYASKGEIYLADAGKSNYNRMKEAAEAFMMARELDVDNKNKVNIDNGIDNTRVALVNSAVGDQKTNPELAAEKLYKAFEVKRDTSDLYYAAGNMLNAKNYDKSVEYYEMLLDMGYTGIKKEYTALRIEDNVTVPFASEADRNSEMISGKYTKPSERYTESAKGDMLRSLVLIYSSQGKNDKAIKLMADARAANPNDMSLVRTEADMVYRMGDLKRYNELMQEILSSDPENPELHFNLGVAATSNGETAKAMTYYKDAIRLKPDYSSAQINLASLILGQEKGIVDEMNALGMSKADEKKYDALSVKRQSLYTEALPYLESAYNSRKDNKELVRTLMNIYSQLSMTAKYNDFKAKLDAME</sequence>
<dbReference type="PANTHER" id="PTHR44227:SF3">
    <property type="entry name" value="PROTEIN O-MANNOSYL-TRANSFERASE TMTC4"/>
    <property type="match status" value="1"/>
</dbReference>
<evidence type="ECO:0000256" key="2">
    <source>
        <dbReference type="ARBA" id="ARBA00022803"/>
    </source>
</evidence>
<gene>
    <name evidence="4" type="ORF">ULMA_25870</name>
</gene>
<keyword evidence="1" id="KW-0677">Repeat</keyword>
<dbReference type="InterPro" id="IPR011990">
    <property type="entry name" value="TPR-like_helical_dom_sf"/>
</dbReference>
<evidence type="ECO:0000256" key="1">
    <source>
        <dbReference type="ARBA" id="ARBA00022737"/>
    </source>
</evidence>
<evidence type="ECO:0000313" key="4">
    <source>
        <dbReference type="EMBL" id="GER60479.1"/>
    </source>
</evidence>